<dbReference type="Gene3D" id="3.40.50.1000">
    <property type="entry name" value="HAD superfamily/HAD-like"/>
    <property type="match status" value="1"/>
</dbReference>
<protein>
    <submittedName>
        <fullName evidence="2">Phosphoserine phosphatase</fullName>
    </submittedName>
</protein>
<dbReference type="PANTHER" id="PTHR43344">
    <property type="entry name" value="PHOSPHOSERINE PHOSPHATASE"/>
    <property type="match status" value="1"/>
</dbReference>
<dbReference type="Proteomes" id="UP000198280">
    <property type="component" value="Unassembled WGS sequence"/>
</dbReference>
<dbReference type="OrthoDB" id="3615082at2"/>
<dbReference type="Pfam" id="PF12710">
    <property type="entry name" value="HAD"/>
    <property type="match status" value="1"/>
</dbReference>
<evidence type="ECO:0000313" key="2">
    <source>
        <dbReference type="EMBL" id="SNS87169.1"/>
    </source>
</evidence>
<dbReference type="EMBL" id="FZOF01000009">
    <property type="protein sequence ID" value="SNS87169.1"/>
    <property type="molecule type" value="Genomic_DNA"/>
</dbReference>
<dbReference type="RefSeq" id="WP_089225410.1">
    <property type="nucleotide sequence ID" value="NZ_FZOF01000009.1"/>
</dbReference>
<dbReference type="InterPro" id="IPR023214">
    <property type="entry name" value="HAD_sf"/>
</dbReference>
<sequence>MGRLHIFDMDGTLMHGSSASMELARELGLVAEFRELEHALGSGLLDSPGYAERAYELWRALTPAQVATAFEGAPWLAGIREVWADIAARGEHCAVVSLSPDFFVRRLLEWGAHEVRASVFPEIPFGPAAGLDVAGILVPETKVTAADELCARYGVSRRECVAYGDSLSDTALFAAVPVSVAVNGDHHVSGLASHAYTGRDLREAYALVMG</sequence>
<dbReference type="AlphaFoldDB" id="A0A239I0Y4"/>
<dbReference type="SUPFAM" id="SSF56784">
    <property type="entry name" value="HAD-like"/>
    <property type="match status" value="1"/>
</dbReference>
<keyword evidence="3" id="KW-1185">Reference proteome</keyword>
<organism evidence="2 3">
    <name type="scientific">Actinacidiphila glaucinigra</name>
    <dbReference type="NCBI Taxonomy" id="235986"/>
    <lineage>
        <taxon>Bacteria</taxon>
        <taxon>Bacillati</taxon>
        <taxon>Actinomycetota</taxon>
        <taxon>Actinomycetes</taxon>
        <taxon>Kitasatosporales</taxon>
        <taxon>Streptomycetaceae</taxon>
        <taxon>Actinacidiphila</taxon>
    </lineage>
</organism>
<proteinExistence type="inferred from homology"/>
<reference evidence="2 3" key="1">
    <citation type="submission" date="2017-06" db="EMBL/GenBank/DDBJ databases">
        <authorList>
            <person name="Kim H.J."/>
            <person name="Triplett B.A."/>
        </authorList>
    </citation>
    <scope>NUCLEOTIDE SEQUENCE [LARGE SCALE GENOMIC DNA]</scope>
    <source>
        <strain evidence="2 3">CGMCC 4.1858</strain>
    </source>
</reference>
<evidence type="ECO:0000313" key="3">
    <source>
        <dbReference type="Proteomes" id="UP000198280"/>
    </source>
</evidence>
<accession>A0A239I0Y4</accession>
<dbReference type="NCBIfam" id="TIGR01488">
    <property type="entry name" value="HAD-SF-IB"/>
    <property type="match status" value="1"/>
</dbReference>
<comment type="similarity">
    <text evidence="1">Belongs to the HAD-like hydrolase superfamily. SerB family.</text>
</comment>
<dbReference type="InterPro" id="IPR036412">
    <property type="entry name" value="HAD-like_sf"/>
</dbReference>
<name>A0A239I0Y4_9ACTN</name>
<gene>
    <name evidence="2" type="ORF">SAMN05216252_109209</name>
</gene>
<evidence type="ECO:0000256" key="1">
    <source>
        <dbReference type="ARBA" id="ARBA00009184"/>
    </source>
</evidence>
<dbReference type="InterPro" id="IPR050582">
    <property type="entry name" value="HAD-like_SerB"/>
</dbReference>